<protein>
    <recommendedName>
        <fullName evidence="2">histidine kinase</fullName>
        <ecNumber evidence="2">2.7.13.3</ecNumber>
    </recommendedName>
</protein>
<reference evidence="12 13" key="1">
    <citation type="submission" date="2018-09" db="EMBL/GenBank/DDBJ databases">
        <title>Paenibacillus aracenensis nov. sp. isolated from a cave in southern Spain.</title>
        <authorList>
            <person name="Jurado V."/>
            <person name="Gutierrez-Patricio S."/>
            <person name="Gonzalez-Pimentel J.L."/>
            <person name="Miller A.Z."/>
            <person name="Laiz L."/>
            <person name="Saiz-Jimenez C."/>
        </authorList>
    </citation>
    <scope>NUCLEOTIDE SEQUENCE [LARGE SCALE GENOMIC DNA]</scope>
    <source>
        <strain evidence="12 13">JCM 19203</strain>
    </source>
</reference>
<dbReference type="EMBL" id="QXQB01000002">
    <property type="protein sequence ID" value="RJX40268.1"/>
    <property type="molecule type" value="Genomic_DNA"/>
</dbReference>
<keyword evidence="5" id="KW-0418">Kinase</keyword>
<feature type="transmembrane region" description="Helical" evidence="9">
    <location>
        <begin position="317"/>
        <end position="337"/>
    </location>
</feature>
<dbReference type="AlphaFoldDB" id="A0A3A6PLN6"/>
<evidence type="ECO:0000256" key="8">
    <source>
        <dbReference type="PROSITE-ProRule" id="PRU00169"/>
    </source>
</evidence>
<dbReference type="PANTHER" id="PTHR34220:SF7">
    <property type="entry name" value="SENSOR HISTIDINE KINASE YPDA"/>
    <property type="match status" value="1"/>
</dbReference>
<dbReference type="InterPro" id="IPR011006">
    <property type="entry name" value="CheY-like_superfamily"/>
</dbReference>
<evidence type="ECO:0000259" key="11">
    <source>
        <dbReference type="PROSITE" id="PS50110"/>
    </source>
</evidence>
<dbReference type="InterPro" id="IPR036097">
    <property type="entry name" value="HisK_dim/P_sf"/>
</dbReference>
<dbReference type="SMART" id="SM00387">
    <property type="entry name" value="HATPase_c"/>
    <property type="match status" value="1"/>
</dbReference>
<dbReference type="Pfam" id="PF06580">
    <property type="entry name" value="His_kinase"/>
    <property type="match status" value="1"/>
</dbReference>
<feature type="domain" description="Histidine kinase" evidence="10">
    <location>
        <begin position="425"/>
        <end position="621"/>
    </location>
</feature>
<gene>
    <name evidence="12" type="ORF">D3P09_13000</name>
</gene>
<dbReference type="GO" id="GO:0000155">
    <property type="term" value="F:phosphorelay sensor kinase activity"/>
    <property type="evidence" value="ECO:0007669"/>
    <property type="project" value="InterPro"/>
</dbReference>
<dbReference type="InterPro" id="IPR003594">
    <property type="entry name" value="HATPase_dom"/>
</dbReference>
<keyword evidence="8" id="KW-0597">Phosphoprotein</keyword>
<proteinExistence type="predicted"/>
<dbReference type="SMART" id="SM00448">
    <property type="entry name" value="REC"/>
    <property type="match status" value="1"/>
</dbReference>
<evidence type="ECO:0000256" key="9">
    <source>
        <dbReference type="SAM" id="Phobius"/>
    </source>
</evidence>
<feature type="domain" description="Histidine kinase" evidence="10">
    <location>
        <begin position="878"/>
        <end position="976"/>
    </location>
</feature>
<evidence type="ECO:0000256" key="6">
    <source>
        <dbReference type="ARBA" id="ARBA00022840"/>
    </source>
</evidence>
<dbReference type="Gene3D" id="1.10.287.130">
    <property type="match status" value="1"/>
</dbReference>
<keyword evidence="13" id="KW-1185">Reference proteome</keyword>
<comment type="caution">
    <text evidence="12">The sequence shown here is derived from an EMBL/GenBank/DDBJ whole genome shotgun (WGS) entry which is preliminary data.</text>
</comment>
<dbReference type="EC" id="2.7.13.3" evidence="2"/>
<dbReference type="InterPro" id="IPR010559">
    <property type="entry name" value="Sig_transdc_His_kin_internal"/>
</dbReference>
<comment type="catalytic activity">
    <reaction evidence="1">
        <text>ATP + protein L-histidine = ADP + protein N-phospho-L-histidine.</text>
        <dbReference type="EC" id="2.7.13.3"/>
    </reaction>
</comment>
<dbReference type="OrthoDB" id="9809348at2"/>
<evidence type="ECO:0000313" key="13">
    <source>
        <dbReference type="Proteomes" id="UP000267798"/>
    </source>
</evidence>
<organism evidence="12 13">
    <name type="scientific">Paenibacillus pinisoli</name>
    <dbReference type="NCBI Taxonomy" id="1276110"/>
    <lineage>
        <taxon>Bacteria</taxon>
        <taxon>Bacillati</taxon>
        <taxon>Bacillota</taxon>
        <taxon>Bacilli</taxon>
        <taxon>Bacillales</taxon>
        <taxon>Paenibacillaceae</taxon>
        <taxon>Paenibacillus</taxon>
    </lineage>
</organism>
<dbReference type="PANTHER" id="PTHR34220">
    <property type="entry name" value="SENSOR HISTIDINE KINASE YPDA"/>
    <property type="match status" value="1"/>
</dbReference>
<feature type="transmembrane region" description="Helical" evidence="9">
    <location>
        <begin position="255"/>
        <end position="276"/>
    </location>
</feature>
<feature type="domain" description="Response regulatory" evidence="11">
    <location>
        <begin position="648"/>
        <end position="765"/>
    </location>
</feature>
<dbReference type="InterPro" id="IPR005467">
    <property type="entry name" value="His_kinase_dom"/>
</dbReference>
<feature type="modified residue" description="4-aspartylphosphate" evidence="8">
    <location>
        <position position="697"/>
    </location>
</feature>
<dbReference type="RefSeq" id="WP_120110392.1">
    <property type="nucleotide sequence ID" value="NZ_QXQB01000002.1"/>
</dbReference>
<dbReference type="SUPFAM" id="SSF49785">
    <property type="entry name" value="Galactose-binding domain-like"/>
    <property type="match status" value="1"/>
</dbReference>
<evidence type="ECO:0000256" key="1">
    <source>
        <dbReference type="ARBA" id="ARBA00000085"/>
    </source>
</evidence>
<keyword evidence="9" id="KW-0472">Membrane</keyword>
<dbReference type="PROSITE" id="PS50110">
    <property type="entry name" value="RESPONSE_REGULATORY"/>
    <property type="match status" value="1"/>
</dbReference>
<dbReference type="SUPFAM" id="SSF52172">
    <property type="entry name" value="CheY-like"/>
    <property type="match status" value="1"/>
</dbReference>
<sequence length="988" mass="112377">MKKWIGCLGAVCALIAILYMIFSDKDTSEVKIKAIDGVLDLRELTADSPFVSLAGEWSFIAESFVSPAELSQEATYIRVPGPWTTHVQWGSYQLLVQLPDDWSEIGLRVRNIWSAHTLYIDGAVVSQAGQIGTSKADTVMDNPAYEVYLEPEDRELLITVHASNFYNARGGIVLPIDIGDALQMKADVHRDLTLEWAATLCLLLFGIFHLTIYLLRTKDEAFLYSGLHFLILAFVIVLRGERLLMREFPSIPIDLYLRLQDTSTYVMALLLLVFIVKTIPSIMNRKTMMLLFLPVLIYTILNAVLPARVLSGVQYQFFYYIDLLFLIIIVRLFSLTVRNQTTTRKNEAIIILLMLLFLAVFAISSSSDTLFFSGRNELSRIGLIGGVIMMNVFLGIRLMNRAEQSEQLTARLQKANDTKDDFLKVATQDLQRPLHDTMHLIQSISREPDRQRQGEQLYLAEQLIGNMVYLLRDLHDFTRIRFDDYAIQLKSTNLRMVMLHVLSLMQLTLAKKKIHIHENIPKQLYVWADEQRLTQVLLRVMTEIAHDTADDNLTIESMQSGETVLLEIATIRKQSALQGNWQQRSSGLMMTEELVQQMNGSITYEHKENGIRCALQLAFSEFKEPAAAPEYEEHAQAAAADEEREPGTLLIVDDDVMHAEVMKDMLSDTYKIRIAYTAQEALDYYHNHPEISMMIIDDIIPGTLNSLELLQQIRTKASLMELPVIMMISSEYPKHIERILASGANDYLIKPFSRETLMARLNAAEQTKHSMLKAIEYEMAFLQTQIKPHFLYNALSNIISFCYTDGERAAYLLSMLSSFLRYIFDTSRDGQYSSLQKELEIIEAYVEVEKARFGERLTFAYHIDPLIDAENILMPSLLLQPLVENAIRHGLFDKEGPGHVQVSIYMLDSRLSIHVSDDGVGMSEERCAQLMEGGGNIGIGFTNVRRRVHDLTQGSLEISSYPGKGTTVQLKIPIKEAREDVESHHRRG</sequence>
<dbReference type="InterPro" id="IPR008979">
    <property type="entry name" value="Galactose-bd-like_sf"/>
</dbReference>
<feature type="transmembrane region" description="Helical" evidence="9">
    <location>
        <begin position="349"/>
        <end position="366"/>
    </location>
</feature>
<dbReference type="SUPFAM" id="SSF47384">
    <property type="entry name" value="Homodimeric domain of signal transducing histidine kinase"/>
    <property type="match status" value="1"/>
</dbReference>
<keyword evidence="9" id="KW-0812">Transmembrane</keyword>
<name>A0A3A6PLN6_9BACL</name>
<keyword evidence="3" id="KW-0808">Transferase</keyword>
<dbReference type="InterPro" id="IPR001789">
    <property type="entry name" value="Sig_transdc_resp-reg_receiver"/>
</dbReference>
<evidence type="ECO:0000256" key="4">
    <source>
        <dbReference type="ARBA" id="ARBA00022741"/>
    </source>
</evidence>
<feature type="transmembrane region" description="Helical" evidence="9">
    <location>
        <begin position="288"/>
        <end position="305"/>
    </location>
</feature>
<evidence type="ECO:0000256" key="2">
    <source>
        <dbReference type="ARBA" id="ARBA00012438"/>
    </source>
</evidence>
<dbReference type="InterPro" id="IPR036890">
    <property type="entry name" value="HATPase_C_sf"/>
</dbReference>
<keyword evidence="7" id="KW-0902">Two-component regulatory system</keyword>
<keyword evidence="6" id="KW-0067">ATP-binding</keyword>
<dbReference type="InterPro" id="IPR050640">
    <property type="entry name" value="Bact_2-comp_sensor_kinase"/>
</dbReference>
<dbReference type="GO" id="GO:0005524">
    <property type="term" value="F:ATP binding"/>
    <property type="evidence" value="ECO:0007669"/>
    <property type="project" value="UniProtKB-KW"/>
</dbReference>
<keyword evidence="9" id="KW-1133">Transmembrane helix</keyword>
<evidence type="ECO:0000259" key="10">
    <source>
        <dbReference type="PROSITE" id="PS50109"/>
    </source>
</evidence>
<evidence type="ECO:0000256" key="5">
    <source>
        <dbReference type="ARBA" id="ARBA00022777"/>
    </source>
</evidence>
<evidence type="ECO:0000256" key="7">
    <source>
        <dbReference type="ARBA" id="ARBA00023012"/>
    </source>
</evidence>
<keyword evidence="4" id="KW-0547">Nucleotide-binding</keyword>
<evidence type="ECO:0000313" key="12">
    <source>
        <dbReference type="EMBL" id="RJX40268.1"/>
    </source>
</evidence>
<dbReference type="Gene3D" id="3.40.50.2300">
    <property type="match status" value="1"/>
</dbReference>
<dbReference type="Gene3D" id="3.30.565.10">
    <property type="entry name" value="Histidine kinase-like ATPase, C-terminal domain"/>
    <property type="match status" value="2"/>
</dbReference>
<dbReference type="SUPFAM" id="SSF55874">
    <property type="entry name" value="ATPase domain of HSP90 chaperone/DNA topoisomerase II/histidine kinase"/>
    <property type="match status" value="2"/>
</dbReference>
<dbReference type="Proteomes" id="UP000267798">
    <property type="component" value="Unassembled WGS sequence"/>
</dbReference>
<dbReference type="PROSITE" id="PS50109">
    <property type="entry name" value="HIS_KIN"/>
    <property type="match status" value="2"/>
</dbReference>
<accession>A0A3A6PLN6</accession>
<dbReference type="Pfam" id="PF02518">
    <property type="entry name" value="HATPase_c"/>
    <property type="match status" value="1"/>
</dbReference>
<dbReference type="GO" id="GO:0016020">
    <property type="term" value="C:membrane"/>
    <property type="evidence" value="ECO:0007669"/>
    <property type="project" value="InterPro"/>
</dbReference>
<feature type="transmembrane region" description="Helical" evidence="9">
    <location>
        <begin position="222"/>
        <end position="240"/>
    </location>
</feature>
<feature type="transmembrane region" description="Helical" evidence="9">
    <location>
        <begin position="196"/>
        <end position="215"/>
    </location>
</feature>
<dbReference type="Pfam" id="PF00072">
    <property type="entry name" value="Response_reg"/>
    <property type="match status" value="1"/>
</dbReference>
<evidence type="ECO:0000256" key="3">
    <source>
        <dbReference type="ARBA" id="ARBA00022679"/>
    </source>
</evidence>